<dbReference type="AlphaFoldDB" id="A0A7X0FBT6"/>
<evidence type="ECO:0000313" key="2">
    <source>
        <dbReference type="EMBL" id="MBB6356811.1"/>
    </source>
</evidence>
<evidence type="ECO:0000313" key="3">
    <source>
        <dbReference type="Proteomes" id="UP000536262"/>
    </source>
</evidence>
<reference evidence="2 3" key="1">
    <citation type="submission" date="2020-08" db="EMBL/GenBank/DDBJ databases">
        <title>Genomic Encyclopedia of Type Strains, Phase IV (KMG-IV): sequencing the most valuable type-strain genomes for metagenomic binning, comparative biology and taxonomic classification.</title>
        <authorList>
            <person name="Goeker M."/>
        </authorList>
    </citation>
    <scope>NUCLEOTIDE SEQUENCE [LARGE SCALE GENOMIC DNA]</scope>
    <source>
        <strain evidence="2 3">DSM 7051</strain>
    </source>
</reference>
<organism evidence="2 3">
    <name type="scientific">Aminobacter aganoensis</name>
    <dbReference type="NCBI Taxonomy" id="83264"/>
    <lineage>
        <taxon>Bacteria</taxon>
        <taxon>Pseudomonadati</taxon>
        <taxon>Pseudomonadota</taxon>
        <taxon>Alphaproteobacteria</taxon>
        <taxon>Hyphomicrobiales</taxon>
        <taxon>Phyllobacteriaceae</taxon>
        <taxon>Aminobacter</taxon>
    </lineage>
</organism>
<proteinExistence type="predicted"/>
<keyword evidence="3" id="KW-1185">Reference proteome</keyword>
<name>A0A7X0FBT6_9HYPH</name>
<feature type="region of interest" description="Disordered" evidence="1">
    <location>
        <begin position="1"/>
        <end position="83"/>
    </location>
</feature>
<comment type="caution">
    <text evidence="2">The sequence shown here is derived from an EMBL/GenBank/DDBJ whole genome shotgun (WGS) entry which is preliminary data.</text>
</comment>
<gene>
    <name evidence="2" type="ORF">GGR00_004629</name>
</gene>
<evidence type="ECO:0000256" key="1">
    <source>
        <dbReference type="SAM" id="MobiDB-lite"/>
    </source>
</evidence>
<accession>A0A7X0FBT6</accession>
<sequence length="211" mass="22656">MRKCGAGRAEACTCPSRPRSDDTGKQAQHAGRRQRRPPKLFEHGETNLPDIAAPTSACRGRGAEMRARRKPQQGLRNGTVTPVAHPDHGISLCQAGLLAHGSQPMPPVFPAILPVTFGRTAHRLQLRVSSGFTPDSLLASTSSAEDHDARTLFVGMSKSRVIYRTSNGVKVVHLPAKKTGGFSLEFSSRHATQCQNDLSASARDTADVSNI</sequence>
<dbReference type="EMBL" id="JACHOU010000017">
    <property type="protein sequence ID" value="MBB6356811.1"/>
    <property type="molecule type" value="Genomic_DNA"/>
</dbReference>
<protein>
    <submittedName>
        <fullName evidence="2">Uncharacterized protein</fullName>
    </submittedName>
</protein>
<dbReference type="Proteomes" id="UP000536262">
    <property type="component" value="Unassembled WGS sequence"/>
</dbReference>